<gene>
    <name evidence="4" type="ORF">GE061_000658</name>
</gene>
<reference evidence="4" key="1">
    <citation type="journal article" date="2021" name="Mol. Ecol. Resour.">
        <title>Apolygus lucorum genome provides insights into omnivorousness and mesophyll feeding.</title>
        <authorList>
            <person name="Liu Y."/>
            <person name="Liu H."/>
            <person name="Wang H."/>
            <person name="Huang T."/>
            <person name="Liu B."/>
            <person name="Yang B."/>
            <person name="Yin L."/>
            <person name="Li B."/>
            <person name="Zhang Y."/>
            <person name="Zhang S."/>
            <person name="Jiang F."/>
            <person name="Zhang X."/>
            <person name="Ren Y."/>
            <person name="Wang B."/>
            <person name="Wang S."/>
            <person name="Lu Y."/>
            <person name="Wu K."/>
            <person name="Fan W."/>
            <person name="Wang G."/>
        </authorList>
    </citation>
    <scope>NUCLEOTIDE SEQUENCE</scope>
    <source>
        <strain evidence="4">12Hb</strain>
    </source>
</reference>
<feature type="compositionally biased region" description="Polar residues" evidence="2">
    <location>
        <begin position="18"/>
        <end position="32"/>
    </location>
</feature>
<evidence type="ECO:0000313" key="5">
    <source>
        <dbReference type="Proteomes" id="UP000466442"/>
    </source>
</evidence>
<keyword evidence="5" id="KW-1185">Reference proteome</keyword>
<feature type="domain" description="HTH psq-type" evidence="3">
    <location>
        <begin position="43"/>
        <end position="76"/>
    </location>
</feature>
<evidence type="ECO:0000259" key="3">
    <source>
        <dbReference type="Pfam" id="PF05225"/>
    </source>
</evidence>
<evidence type="ECO:0000313" key="4">
    <source>
        <dbReference type="EMBL" id="KAF6216317.1"/>
    </source>
</evidence>
<feature type="region of interest" description="Disordered" evidence="2">
    <location>
        <begin position="1"/>
        <end position="32"/>
    </location>
</feature>
<organism evidence="4 5">
    <name type="scientific">Apolygus lucorum</name>
    <name type="common">Small green plant bug</name>
    <name type="synonym">Lygocoris lucorum</name>
    <dbReference type="NCBI Taxonomy" id="248454"/>
    <lineage>
        <taxon>Eukaryota</taxon>
        <taxon>Metazoa</taxon>
        <taxon>Ecdysozoa</taxon>
        <taxon>Arthropoda</taxon>
        <taxon>Hexapoda</taxon>
        <taxon>Insecta</taxon>
        <taxon>Pterygota</taxon>
        <taxon>Neoptera</taxon>
        <taxon>Paraneoptera</taxon>
        <taxon>Hemiptera</taxon>
        <taxon>Heteroptera</taxon>
        <taxon>Panheteroptera</taxon>
        <taxon>Cimicomorpha</taxon>
        <taxon>Miridae</taxon>
        <taxon>Mirini</taxon>
        <taxon>Apolygus</taxon>
    </lineage>
</organism>
<accession>A0A8S9Y4Y5</accession>
<dbReference type="AlphaFoldDB" id="A0A8S9Y4Y5"/>
<comment type="caution">
    <text evidence="4">The sequence shown here is derived from an EMBL/GenBank/DDBJ whole genome shotgun (WGS) entry which is preliminary data.</text>
</comment>
<dbReference type="InterPro" id="IPR009057">
    <property type="entry name" value="Homeodomain-like_sf"/>
</dbReference>
<dbReference type="Proteomes" id="UP000466442">
    <property type="component" value="Linkage Group LG1"/>
</dbReference>
<protein>
    <recommendedName>
        <fullName evidence="3">HTH psq-type domain-containing protein</fullName>
    </recommendedName>
</protein>
<name>A0A8S9Y4Y5_APOLU</name>
<dbReference type="EMBL" id="WIXP02000001">
    <property type="protein sequence ID" value="KAF6216317.1"/>
    <property type="molecule type" value="Genomic_DNA"/>
</dbReference>
<dbReference type="SUPFAM" id="SSF46689">
    <property type="entry name" value="Homeodomain-like"/>
    <property type="match status" value="1"/>
</dbReference>
<dbReference type="GO" id="GO:0005634">
    <property type="term" value="C:nucleus"/>
    <property type="evidence" value="ECO:0007669"/>
    <property type="project" value="UniProtKB-SubCell"/>
</dbReference>
<dbReference type="Pfam" id="PF05225">
    <property type="entry name" value="HTH_psq"/>
    <property type="match status" value="1"/>
</dbReference>
<dbReference type="OrthoDB" id="6614027at2759"/>
<evidence type="ECO:0000256" key="1">
    <source>
        <dbReference type="ARBA" id="ARBA00004123"/>
    </source>
</evidence>
<dbReference type="GO" id="GO:0003677">
    <property type="term" value="F:DNA binding"/>
    <property type="evidence" value="ECO:0007669"/>
    <property type="project" value="InterPro"/>
</dbReference>
<dbReference type="InterPro" id="IPR007889">
    <property type="entry name" value="HTH_Psq"/>
</dbReference>
<proteinExistence type="predicted"/>
<sequence>MLGKRNTRFAETEDAVQENGSNDTDGTGKVSSKGNKIMKYSFETLQKALQLIKDGQISISEAARSFGIAKSTLHTKLTGKRPLVTKMGPATYLTAEEENEIKSWILNKAKLGFPLCREDVKDSIQNVLVKCPRETAFVNNRPGEKWILLTDGLHSQPSLPGLVSLR</sequence>
<comment type="subcellular location">
    <subcellularLocation>
        <location evidence="1">Nucleus</location>
    </subcellularLocation>
</comment>
<evidence type="ECO:0000256" key="2">
    <source>
        <dbReference type="SAM" id="MobiDB-lite"/>
    </source>
</evidence>
<dbReference type="Gene3D" id="1.10.10.60">
    <property type="entry name" value="Homeodomain-like"/>
    <property type="match status" value="1"/>
</dbReference>